<comment type="function">
    <text evidence="7">E3 ubiquitin-protein ligase which accepts ubiquitin from specific E2 ubiquitin-conjugating enzymes, and transfers it to substrates, generally promoting their degradation by the proteasome. Independently of its E3 ubiquitin-protein ligase activity, acts as an inhibitor of CPSF3 endonuclease activity by blocking CPSF3 active site.</text>
</comment>
<organism evidence="9 10">
    <name type="scientific">Henosepilachna vigintioctopunctata</name>
    <dbReference type="NCBI Taxonomy" id="420089"/>
    <lineage>
        <taxon>Eukaryota</taxon>
        <taxon>Metazoa</taxon>
        <taxon>Ecdysozoa</taxon>
        <taxon>Arthropoda</taxon>
        <taxon>Hexapoda</taxon>
        <taxon>Insecta</taxon>
        <taxon>Pterygota</taxon>
        <taxon>Neoptera</taxon>
        <taxon>Endopterygota</taxon>
        <taxon>Coleoptera</taxon>
        <taxon>Polyphaga</taxon>
        <taxon>Cucujiformia</taxon>
        <taxon>Coccinelloidea</taxon>
        <taxon>Coccinellidae</taxon>
        <taxon>Epilachninae</taxon>
        <taxon>Epilachnini</taxon>
        <taxon>Henosepilachna</taxon>
    </lineage>
</organism>
<dbReference type="GO" id="GO:0031624">
    <property type="term" value="F:ubiquitin conjugating enzyme binding"/>
    <property type="evidence" value="ECO:0007669"/>
    <property type="project" value="TreeGrafter"/>
</dbReference>
<evidence type="ECO:0000256" key="2">
    <source>
        <dbReference type="ARBA" id="ARBA00012485"/>
    </source>
</evidence>
<evidence type="ECO:0000256" key="7">
    <source>
        <dbReference type="ARBA" id="ARBA00053831"/>
    </source>
</evidence>
<reference evidence="9 10" key="1">
    <citation type="submission" date="2023-03" db="EMBL/GenBank/DDBJ databases">
        <title>Genome insight into feeding habits of ladybird beetles.</title>
        <authorList>
            <person name="Li H.-S."/>
            <person name="Huang Y.-H."/>
            <person name="Pang H."/>
        </authorList>
    </citation>
    <scope>NUCLEOTIDE SEQUENCE [LARGE SCALE GENOMIC DNA]</scope>
    <source>
        <strain evidence="9">SYSU_2023b</strain>
        <tissue evidence="9">Whole body</tissue>
    </source>
</reference>
<comment type="caution">
    <text evidence="9">The sequence shown here is derived from an EMBL/GenBank/DDBJ whole genome shotgun (WGS) entry which is preliminary data.</text>
</comment>
<dbReference type="GO" id="GO:0030332">
    <property type="term" value="F:cyclin binding"/>
    <property type="evidence" value="ECO:0007669"/>
    <property type="project" value="TreeGrafter"/>
</dbReference>
<accession>A0AAW1UT18</accession>
<dbReference type="AlphaFoldDB" id="A0AAW1UT18"/>
<dbReference type="InterPro" id="IPR019193">
    <property type="entry name" value="UBQ-conj_enz_E2-bd_prot"/>
</dbReference>
<dbReference type="Pfam" id="PF09814">
    <property type="entry name" value="HECT_2"/>
    <property type="match status" value="1"/>
</dbReference>
<gene>
    <name evidence="9" type="ORF">WA026_013829</name>
</gene>
<evidence type="ECO:0000313" key="10">
    <source>
        <dbReference type="Proteomes" id="UP001431783"/>
    </source>
</evidence>
<evidence type="ECO:0000256" key="8">
    <source>
        <dbReference type="ARBA" id="ARBA00064185"/>
    </source>
</evidence>
<evidence type="ECO:0000256" key="1">
    <source>
        <dbReference type="ARBA" id="ARBA00000885"/>
    </source>
</evidence>
<evidence type="ECO:0000256" key="6">
    <source>
        <dbReference type="ARBA" id="ARBA00032298"/>
    </source>
</evidence>
<dbReference type="GO" id="GO:0051865">
    <property type="term" value="P:protein autoubiquitination"/>
    <property type="evidence" value="ECO:0007669"/>
    <property type="project" value="TreeGrafter"/>
</dbReference>
<dbReference type="PANTHER" id="PTHR31531:SF2">
    <property type="entry name" value="E3 UBIQUITIN-PROTEIN LIGASE E3D"/>
    <property type="match status" value="1"/>
</dbReference>
<protein>
    <recommendedName>
        <fullName evidence="3">E3 ubiquitin-protein ligase E3D</fullName>
        <ecNumber evidence="2">2.3.2.26</ecNumber>
    </recommendedName>
    <alternativeName>
        <fullName evidence="6">HECT-type E3 ubiquitin transferase E3D</fullName>
    </alternativeName>
    <alternativeName>
        <fullName evidence="5">UbcH10-binding protein with a HECT-like domain</fullName>
    </alternativeName>
    <alternativeName>
        <fullName evidence="4">Ubiquitin-conjugating enzyme E2C-binding protein</fullName>
    </alternativeName>
</protein>
<dbReference type="GO" id="GO:0005634">
    <property type="term" value="C:nucleus"/>
    <property type="evidence" value="ECO:0007669"/>
    <property type="project" value="TreeGrafter"/>
</dbReference>
<evidence type="ECO:0000256" key="4">
    <source>
        <dbReference type="ARBA" id="ARBA00029737"/>
    </source>
</evidence>
<evidence type="ECO:0000256" key="5">
    <source>
        <dbReference type="ARBA" id="ARBA00032234"/>
    </source>
</evidence>
<dbReference type="GO" id="GO:0006513">
    <property type="term" value="P:protein monoubiquitination"/>
    <property type="evidence" value="ECO:0007669"/>
    <property type="project" value="TreeGrafter"/>
</dbReference>
<dbReference type="GO" id="GO:0000151">
    <property type="term" value="C:ubiquitin ligase complex"/>
    <property type="evidence" value="ECO:0007669"/>
    <property type="project" value="TreeGrafter"/>
</dbReference>
<dbReference type="Proteomes" id="UP001431783">
    <property type="component" value="Unassembled WGS sequence"/>
</dbReference>
<dbReference type="PANTHER" id="PTHR31531">
    <property type="entry name" value="E3 UBIQUITIN-PROTEIN LIGASE E3D FAMILY MEMBER"/>
    <property type="match status" value="1"/>
</dbReference>
<keyword evidence="10" id="KW-1185">Reference proteome</keyword>
<dbReference type="EC" id="2.3.2.26" evidence="2"/>
<name>A0AAW1UT18_9CUCU</name>
<dbReference type="EMBL" id="JARQZJ010000097">
    <property type="protein sequence ID" value="KAK9885953.1"/>
    <property type="molecule type" value="Genomic_DNA"/>
</dbReference>
<comment type="catalytic activity">
    <reaction evidence="1">
        <text>S-ubiquitinyl-[E2 ubiquitin-conjugating enzyme]-L-cysteine + [acceptor protein]-L-lysine = [E2 ubiquitin-conjugating enzyme]-L-cysteine + N(6)-ubiquitinyl-[acceptor protein]-L-lysine.</text>
        <dbReference type="EC" id="2.3.2.26"/>
    </reaction>
</comment>
<dbReference type="GO" id="GO:0043161">
    <property type="term" value="P:proteasome-mediated ubiquitin-dependent protein catabolic process"/>
    <property type="evidence" value="ECO:0007669"/>
    <property type="project" value="TreeGrafter"/>
</dbReference>
<evidence type="ECO:0000313" key="9">
    <source>
        <dbReference type="EMBL" id="KAK9885953.1"/>
    </source>
</evidence>
<dbReference type="GO" id="GO:0000209">
    <property type="term" value="P:protein polyubiquitination"/>
    <property type="evidence" value="ECO:0007669"/>
    <property type="project" value="TreeGrafter"/>
</dbReference>
<proteinExistence type="predicted"/>
<comment type="subunit">
    <text evidence="8">Interacts with UBE2C/UbcH10 (E2 ubiquitin-conjugating enzyme). In vitro, interacts with cyclin-B.</text>
</comment>
<sequence>METPLDKIFIELRPRVRTGNVFIKMKHNINPNNYRINLKSKGFELINGLIIIAVNFPGNYLLVENSLSSLSFGPDYIYFHFNLHTFNKVLGSIKTEFVETPSMPLVRKQKIKLLPDISYKLHCVNCLQTLNESINFKRILPLPSSHIDPSEWFCHKHDNDKALISFSPSITELFFNSCYFHINENNLENITIKSKFIACKRCLFWLGLKSEHHFKSWFHNIKFISNDKNECSSAKDDILLTISEIVNQSFLGSVKILFECQCSENQTNYLFLWILDKNLTILLGDNETDLKEHTAYKILYNFVNDKEIVKKWIDDCYTSCIVVSKLMMVCILKQLNEYHKSLPESFSTSNGLKISYLLISEE</sequence>
<dbReference type="GO" id="GO:0005829">
    <property type="term" value="C:cytosol"/>
    <property type="evidence" value="ECO:0007669"/>
    <property type="project" value="TreeGrafter"/>
</dbReference>
<dbReference type="GO" id="GO:0061630">
    <property type="term" value="F:ubiquitin protein ligase activity"/>
    <property type="evidence" value="ECO:0007669"/>
    <property type="project" value="UniProtKB-EC"/>
</dbReference>
<evidence type="ECO:0000256" key="3">
    <source>
        <dbReference type="ARBA" id="ARBA00013646"/>
    </source>
</evidence>